<comment type="caution">
    <text evidence="2">The sequence shown here is derived from an EMBL/GenBank/DDBJ whole genome shotgun (WGS) entry which is preliminary data.</text>
</comment>
<evidence type="ECO:0000256" key="1">
    <source>
        <dbReference type="SAM" id="Phobius"/>
    </source>
</evidence>
<dbReference type="RefSeq" id="WP_034640850.1">
    <property type="nucleotide sequence ID" value="NZ_CBCSJC010000006.1"/>
</dbReference>
<gene>
    <name evidence="2" type="ORF">BAMA_05100</name>
</gene>
<dbReference type="AlphaFoldDB" id="A0A073JVV4"/>
<organism evidence="2 3">
    <name type="scientific">Bacillus manliponensis</name>
    <dbReference type="NCBI Taxonomy" id="574376"/>
    <lineage>
        <taxon>Bacteria</taxon>
        <taxon>Bacillati</taxon>
        <taxon>Bacillota</taxon>
        <taxon>Bacilli</taxon>
        <taxon>Bacillales</taxon>
        <taxon>Bacillaceae</taxon>
        <taxon>Bacillus</taxon>
        <taxon>Bacillus cereus group</taxon>
    </lineage>
</organism>
<protein>
    <submittedName>
        <fullName evidence="2">Uncharacterized protein</fullName>
    </submittedName>
</protein>
<accession>A0A073JVV4</accession>
<keyword evidence="1" id="KW-0812">Transmembrane</keyword>
<dbReference type="Proteomes" id="UP000027822">
    <property type="component" value="Unassembled WGS sequence"/>
</dbReference>
<dbReference type="STRING" id="574376.BAMA_05100"/>
<keyword evidence="3" id="KW-1185">Reference proteome</keyword>
<evidence type="ECO:0000313" key="3">
    <source>
        <dbReference type="Proteomes" id="UP000027822"/>
    </source>
</evidence>
<reference evidence="2 3" key="1">
    <citation type="submission" date="2014-06" db="EMBL/GenBank/DDBJ databases">
        <title>Draft genome sequence of Bacillus manliponensis JCM 15802 (MCCC 1A00708).</title>
        <authorList>
            <person name="Lai Q."/>
            <person name="Liu Y."/>
            <person name="Shao Z."/>
        </authorList>
    </citation>
    <scope>NUCLEOTIDE SEQUENCE [LARGE SCALE GENOMIC DNA]</scope>
    <source>
        <strain evidence="2 3">JCM 15802</strain>
    </source>
</reference>
<name>A0A073JVV4_9BACI</name>
<dbReference type="EMBL" id="JOTN01000014">
    <property type="protein sequence ID" value="KEK18405.1"/>
    <property type="molecule type" value="Genomic_DNA"/>
</dbReference>
<keyword evidence="1" id="KW-0472">Membrane</keyword>
<evidence type="ECO:0000313" key="2">
    <source>
        <dbReference type="EMBL" id="KEK18405.1"/>
    </source>
</evidence>
<feature type="transmembrane region" description="Helical" evidence="1">
    <location>
        <begin position="7"/>
        <end position="24"/>
    </location>
</feature>
<sequence length="64" mass="7514">MKNIKVLFCFEMITVIGVCTKGYMTWGWPLYGSIGLGAFAVALLYYFHFKYEKTKEKSYRNKDI</sequence>
<feature type="transmembrane region" description="Helical" evidence="1">
    <location>
        <begin position="30"/>
        <end position="47"/>
    </location>
</feature>
<dbReference type="OrthoDB" id="2915865at2"/>
<proteinExistence type="predicted"/>
<keyword evidence="1" id="KW-1133">Transmembrane helix</keyword>